<feature type="compositionally biased region" description="Basic residues" evidence="1">
    <location>
        <begin position="117"/>
        <end position="126"/>
    </location>
</feature>
<accession>A0A2T2N7C4</accession>
<reference evidence="2 3" key="1">
    <citation type="journal article" date="2018" name="Front. Microbiol.">
        <title>Genome-Wide Analysis of Corynespora cassiicola Leaf Fall Disease Putative Effectors.</title>
        <authorList>
            <person name="Lopez D."/>
            <person name="Ribeiro S."/>
            <person name="Label P."/>
            <person name="Fumanal B."/>
            <person name="Venisse J.S."/>
            <person name="Kohler A."/>
            <person name="de Oliveira R.R."/>
            <person name="Labutti K."/>
            <person name="Lipzen A."/>
            <person name="Lail K."/>
            <person name="Bauer D."/>
            <person name="Ohm R.A."/>
            <person name="Barry K.W."/>
            <person name="Spatafora J."/>
            <person name="Grigoriev I.V."/>
            <person name="Martin F.M."/>
            <person name="Pujade-Renaud V."/>
        </authorList>
    </citation>
    <scope>NUCLEOTIDE SEQUENCE [LARGE SCALE GENOMIC DNA]</scope>
    <source>
        <strain evidence="2 3">Philippines</strain>
    </source>
</reference>
<dbReference type="Proteomes" id="UP000240883">
    <property type="component" value="Unassembled WGS sequence"/>
</dbReference>
<dbReference type="OrthoDB" id="3491794at2759"/>
<feature type="compositionally biased region" description="Polar residues" evidence="1">
    <location>
        <begin position="255"/>
        <end position="266"/>
    </location>
</feature>
<keyword evidence="3" id="KW-1185">Reference proteome</keyword>
<organism evidence="2 3">
    <name type="scientific">Corynespora cassiicola Philippines</name>
    <dbReference type="NCBI Taxonomy" id="1448308"/>
    <lineage>
        <taxon>Eukaryota</taxon>
        <taxon>Fungi</taxon>
        <taxon>Dikarya</taxon>
        <taxon>Ascomycota</taxon>
        <taxon>Pezizomycotina</taxon>
        <taxon>Dothideomycetes</taxon>
        <taxon>Pleosporomycetidae</taxon>
        <taxon>Pleosporales</taxon>
        <taxon>Corynesporascaceae</taxon>
        <taxon>Corynespora</taxon>
    </lineage>
</organism>
<sequence length="321" mass="35450">MDKESVQQLSKKSQTNVILAFKNLESLAAEDIDFLSSYLEQDFSEILHRYRSLGLVAAKVVIQGLRFYGWSFDELAQCKSELMGLVSQCVNIEELKYGRVRQREDGSHGDQLQSVCKSHKRRKKSHGPNMSETNPVGAGYCRDLAMGRSTGSASTSLPFVNGAQNEGPSRLPPNRPMTAAGLRVGMIGMSEESQERVQESESNRQNGTEATRAFGVTKLAANTDDVSGTAPSPSEQRISTEQFTLPCLLISPTRAQPSHLSFTEQPSPSPYEEPMPRPSLQPNKTLQEISWEGDHSTIESFTYVSMVSEHIDDVDLQSMGL</sequence>
<feature type="compositionally biased region" description="Pro residues" evidence="1">
    <location>
        <begin position="267"/>
        <end position="278"/>
    </location>
</feature>
<name>A0A2T2N7C4_CORCC</name>
<proteinExistence type="predicted"/>
<evidence type="ECO:0000313" key="3">
    <source>
        <dbReference type="Proteomes" id="UP000240883"/>
    </source>
</evidence>
<evidence type="ECO:0000313" key="2">
    <source>
        <dbReference type="EMBL" id="PSN61337.1"/>
    </source>
</evidence>
<feature type="region of interest" description="Disordered" evidence="1">
    <location>
        <begin position="103"/>
        <end position="136"/>
    </location>
</feature>
<dbReference type="EMBL" id="KZ678144">
    <property type="protein sequence ID" value="PSN61337.1"/>
    <property type="molecule type" value="Genomic_DNA"/>
</dbReference>
<dbReference type="AlphaFoldDB" id="A0A2T2N7C4"/>
<evidence type="ECO:0000256" key="1">
    <source>
        <dbReference type="SAM" id="MobiDB-lite"/>
    </source>
</evidence>
<protein>
    <submittedName>
        <fullName evidence="2">Uncharacterized protein</fullName>
    </submittedName>
</protein>
<gene>
    <name evidence="2" type="ORF">BS50DRAFT_639175</name>
</gene>
<feature type="region of interest" description="Disordered" evidence="1">
    <location>
        <begin position="255"/>
        <end position="278"/>
    </location>
</feature>